<dbReference type="Gene3D" id="3.90.180.10">
    <property type="entry name" value="Medium-chain alcohol dehydrogenases, catalytic domain"/>
    <property type="match status" value="1"/>
</dbReference>
<protein>
    <submittedName>
        <fullName evidence="2">Zinc alcohol</fullName>
    </submittedName>
</protein>
<proteinExistence type="predicted"/>
<dbReference type="OrthoDB" id="3509362at2759"/>
<dbReference type="Proteomes" id="UP000266272">
    <property type="component" value="Unassembled WGS sequence"/>
</dbReference>
<keyword evidence="3" id="KW-1185">Reference proteome</keyword>
<dbReference type="AlphaFoldDB" id="A0A395NN11"/>
<dbReference type="SUPFAM" id="SSF50129">
    <property type="entry name" value="GroES-like"/>
    <property type="match status" value="1"/>
</dbReference>
<dbReference type="STRING" id="490622.A0A395NN11"/>
<dbReference type="PANTHER" id="PTHR11695:SF294">
    <property type="entry name" value="RETICULON-4-INTERACTING PROTEIN 1, MITOCHONDRIAL"/>
    <property type="match status" value="1"/>
</dbReference>
<evidence type="ECO:0000259" key="1">
    <source>
        <dbReference type="Pfam" id="PF08240"/>
    </source>
</evidence>
<sequence>MKTKNYPATMRAWAFSTAGVPEQVLSLNSSFPTPAEPEGSEVLVQISHAALSFPRKNFMEGVPSALRRNAVPEVDFSGRVVAVGVDVSEKFAPGAAVFGTVSKYGSIVSGHGTLADYILINADCIAVKPSNASFAEASCLSVLGQVAMESIRHAQVKQGDRILVNGGNDAVGTAVVQIAKDLGAHVVVICSGTKADIMKSLDVDEVNALIPVVLLL</sequence>
<dbReference type="CDD" id="cd08267">
    <property type="entry name" value="MDR1"/>
    <property type="match status" value="1"/>
</dbReference>
<evidence type="ECO:0000313" key="3">
    <source>
        <dbReference type="Proteomes" id="UP000266272"/>
    </source>
</evidence>
<dbReference type="InterPro" id="IPR011032">
    <property type="entry name" value="GroES-like_sf"/>
</dbReference>
<dbReference type="PANTHER" id="PTHR11695">
    <property type="entry name" value="ALCOHOL DEHYDROGENASE RELATED"/>
    <property type="match status" value="1"/>
</dbReference>
<name>A0A395NN11_TRIAR</name>
<dbReference type="SUPFAM" id="SSF51735">
    <property type="entry name" value="NAD(P)-binding Rossmann-fold domains"/>
    <property type="match status" value="1"/>
</dbReference>
<dbReference type="InterPro" id="IPR013154">
    <property type="entry name" value="ADH-like_N"/>
</dbReference>
<dbReference type="InterPro" id="IPR050700">
    <property type="entry name" value="YIM1/Zinc_Alcohol_DH_Fams"/>
</dbReference>
<dbReference type="EMBL" id="PXOA01000279">
    <property type="protein sequence ID" value="RFU77472.1"/>
    <property type="molecule type" value="Genomic_DNA"/>
</dbReference>
<accession>A0A395NN11</accession>
<dbReference type="Pfam" id="PF08240">
    <property type="entry name" value="ADH_N"/>
    <property type="match status" value="1"/>
</dbReference>
<dbReference type="Gene3D" id="3.40.50.720">
    <property type="entry name" value="NAD(P)-binding Rossmann-like Domain"/>
    <property type="match status" value="1"/>
</dbReference>
<gene>
    <name evidence="2" type="ORF">TARUN_4775</name>
</gene>
<feature type="domain" description="Alcohol dehydrogenase-like N-terminal" evidence="1">
    <location>
        <begin position="40"/>
        <end position="128"/>
    </location>
</feature>
<comment type="caution">
    <text evidence="2">The sequence shown here is derived from an EMBL/GenBank/DDBJ whole genome shotgun (WGS) entry which is preliminary data.</text>
</comment>
<dbReference type="InterPro" id="IPR036291">
    <property type="entry name" value="NAD(P)-bd_dom_sf"/>
</dbReference>
<organism evidence="2 3">
    <name type="scientific">Trichoderma arundinaceum</name>
    <dbReference type="NCBI Taxonomy" id="490622"/>
    <lineage>
        <taxon>Eukaryota</taxon>
        <taxon>Fungi</taxon>
        <taxon>Dikarya</taxon>
        <taxon>Ascomycota</taxon>
        <taxon>Pezizomycotina</taxon>
        <taxon>Sordariomycetes</taxon>
        <taxon>Hypocreomycetidae</taxon>
        <taxon>Hypocreales</taxon>
        <taxon>Hypocreaceae</taxon>
        <taxon>Trichoderma</taxon>
    </lineage>
</organism>
<reference evidence="2 3" key="1">
    <citation type="journal article" date="2018" name="PLoS Pathog.">
        <title>Evolution of structural diversity of trichothecenes, a family of toxins produced by plant pathogenic and entomopathogenic fungi.</title>
        <authorList>
            <person name="Proctor R.H."/>
            <person name="McCormick S.P."/>
            <person name="Kim H.S."/>
            <person name="Cardoza R.E."/>
            <person name="Stanley A.M."/>
            <person name="Lindo L."/>
            <person name="Kelly A."/>
            <person name="Brown D.W."/>
            <person name="Lee T."/>
            <person name="Vaughan M.M."/>
            <person name="Alexander N.J."/>
            <person name="Busman M."/>
            <person name="Gutierrez S."/>
        </authorList>
    </citation>
    <scope>NUCLEOTIDE SEQUENCE [LARGE SCALE GENOMIC DNA]</scope>
    <source>
        <strain evidence="2 3">IBT 40837</strain>
    </source>
</reference>
<evidence type="ECO:0000313" key="2">
    <source>
        <dbReference type="EMBL" id="RFU77472.1"/>
    </source>
</evidence>